<dbReference type="EMBL" id="CM046105">
    <property type="protein sequence ID" value="KAI8434765.1"/>
    <property type="molecule type" value="Genomic_DNA"/>
</dbReference>
<gene>
    <name evidence="1" type="ORF">MSG28_003282</name>
</gene>
<accession>A0ACC0KEW3</accession>
<name>A0ACC0KEW3_CHOFU</name>
<protein>
    <submittedName>
        <fullName evidence="1">Uncharacterized protein</fullName>
    </submittedName>
</protein>
<evidence type="ECO:0000313" key="2">
    <source>
        <dbReference type="Proteomes" id="UP001064048"/>
    </source>
</evidence>
<sequence>MLEESKMDKKSINRSSQLQSRVSAADGKKNTELTHKPWPRGNKKREGPGSAPKNEPNRKNPAQRGRGQVDRRPRARGIPGSFMGGTEIARLEDDQDPEIGSVYAPGSKKQNWNHLLNFMYPTRGGPERRDQGPRRQGLTRAPQRHSHDLYLRAYCQFVVKEDGDYRANILDPDVPIKWEQIEEIIVRSTGRTECPICLGTPVAGRTGLCGHVYCWPCVLHYAATHDKQPPPCPVCHAALQVKEMKPTRMLQWEFPSEEITMCLVRRLRGSTVVEVAPPRGTARETAAEAILPLTDIDNAPYAKFFAANKQQVRDILNRERKEIENQILAEIDTTEIVFMEQVLEMLKLKEESINLQCDLTTVKEDIVEIPTVYEKQEINQERVDWFDVTEEGAACVEVLQEQVQKLKVSDSQFTLNPEAPEFNVDDLDDNLPEEFPLIDCAVPSDVESKEDSLNDSDKQNQAKYFYFYQANDGQQVFLNSLNVRILNASWGALAAAPSIITGRVLHRETLSLAEQTRKHMPYTAHLPLHCSFDIVEIELKPPYATDTAIKSFSEELDRRARIRARHERDERRRERAYHRALEGPPRPDFNSDLMFPPTALSSPPLTEPVVLPPEPSPSSSGLSFAKMAGTGGMWRVRKVSAPVTPPPEEEGSAPRALVLSDAIEAALQSGITATPSSSGKKSKKSKHKVLFATGMHRAA</sequence>
<keyword evidence="2" id="KW-1185">Reference proteome</keyword>
<reference evidence="1 2" key="1">
    <citation type="journal article" date="2022" name="Genome Biol. Evol.">
        <title>The Spruce Budworm Genome: Reconstructing the Evolutionary History of Antifreeze Proteins.</title>
        <authorList>
            <person name="Beliveau C."/>
            <person name="Gagne P."/>
            <person name="Picq S."/>
            <person name="Vernygora O."/>
            <person name="Keeling C.I."/>
            <person name="Pinkney K."/>
            <person name="Doucet D."/>
            <person name="Wen F."/>
            <person name="Johnston J.S."/>
            <person name="Maaroufi H."/>
            <person name="Boyle B."/>
            <person name="Laroche J."/>
            <person name="Dewar K."/>
            <person name="Juretic N."/>
            <person name="Blackburn G."/>
            <person name="Nisole A."/>
            <person name="Brunet B."/>
            <person name="Brandao M."/>
            <person name="Lumley L."/>
            <person name="Duan J."/>
            <person name="Quan G."/>
            <person name="Lucarotti C.J."/>
            <person name="Roe A.D."/>
            <person name="Sperling F.A.H."/>
            <person name="Levesque R.C."/>
            <person name="Cusson M."/>
        </authorList>
    </citation>
    <scope>NUCLEOTIDE SEQUENCE [LARGE SCALE GENOMIC DNA]</scope>
    <source>
        <strain evidence="1">Glfc:IPQL:Cfum</strain>
    </source>
</reference>
<comment type="caution">
    <text evidence="1">The sequence shown here is derived from an EMBL/GenBank/DDBJ whole genome shotgun (WGS) entry which is preliminary data.</text>
</comment>
<proteinExistence type="predicted"/>
<evidence type="ECO:0000313" key="1">
    <source>
        <dbReference type="EMBL" id="KAI8434765.1"/>
    </source>
</evidence>
<dbReference type="Proteomes" id="UP001064048">
    <property type="component" value="Chromosome 5"/>
</dbReference>
<organism evidence="1 2">
    <name type="scientific">Choristoneura fumiferana</name>
    <name type="common">Spruce budworm moth</name>
    <name type="synonym">Archips fumiferana</name>
    <dbReference type="NCBI Taxonomy" id="7141"/>
    <lineage>
        <taxon>Eukaryota</taxon>
        <taxon>Metazoa</taxon>
        <taxon>Ecdysozoa</taxon>
        <taxon>Arthropoda</taxon>
        <taxon>Hexapoda</taxon>
        <taxon>Insecta</taxon>
        <taxon>Pterygota</taxon>
        <taxon>Neoptera</taxon>
        <taxon>Endopterygota</taxon>
        <taxon>Lepidoptera</taxon>
        <taxon>Glossata</taxon>
        <taxon>Ditrysia</taxon>
        <taxon>Tortricoidea</taxon>
        <taxon>Tortricidae</taxon>
        <taxon>Tortricinae</taxon>
        <taxon>Choristoneura</taxon>
    </lineage>
</organism>